<name>A0A4Z2EYI5_9TELE</name>
<feature type="region of interest" description="Disordered" evidence="1">
    <location>
        <begin position="1"/>
        <end position="49"/>
    </location>
</feature>
<gene>
    <name evidence="2" type="ORF">EYF80_055815</name>
</gene>
<comment type="caution">
    <text evidence="2">The sequence shown here is derived from an EMBL/GenBank/DDBJ whole genome shotgun (WGS) entry which is preliminary data.</text>
</comment>
<dbReference type="EMBL" id="SRLO01002059">
    <property type="protein sequence ID" value="TNN34027.1"/>
    <property type="molecule type" value="Genomic_DNA"/>
</dbReference>
<evidence type="ECO:0000313" key="2">
    <source>
        <dbReference type="EMBL" id="TNN34027.1"/>
    </source>
</evidence>
<reference evidence="2 3" key="1">
    <citation type="submission" date="2019-03" db="EMBL/GenBank/DDBJ databases">
        <title>First draft genome of Liparis tanakae, snailfish: a comprehensive survey of snailfish specific genes.</title>
        <authorList>
            <person name="Kim W."/>
            <person name="Song I."/>
            <person name="Jeong J.-H."/>
            <person name="Kim D."/>
            <person name="Kim S."/>
            <person name="Ryu S."/>
            <person name="Song J.Y."/>
            <person name="Lee S.K."/>
        </authorList>
    </citation>
    <scope>NUCLEOTIDE SEQUENCE [LARGE SCALE GENOMIC DNA]</scope>
    <source>
        <tissue evidence="2">Muscle</tissue>
    </source>
</reference>
<dbReference type="AlphaFoldDB" id="A0A4Z2EYI5"/>
<sequence length="97" mass="10644">MAQSHEATGLLRETSTEPAEGEESGTEGEESGHGVPLTEATGPSVLQQLPPGGLLQGELFLLRLHRPHSLTASCHYLHSKCLKQRVECYIQIMWLHT</sequence>
<accession>A0A4Z2EYI5</accession>
<evidence type="ECO:0000313" key="3">
    <source>
        <dbReference type="Proteomes" id="UP000314294"/>
    </source>
</evidence>
<keyword evidence="3" id="KW-1185">Reference proteome</keyword>
<evidence type="ECO:0000256" key="1">
    <source>
        <dbReference type="SAM" id="MobiDB-lite"/>
    </source>
</evidence>
<proteinExistence type="predicted"/>
<organism evidence="2 3">
    <name type="scientific">Liparis tanakae</name>
    <name type="common">Tanaka's snailfish</name>
    <dbReference type="NCBI Taxonomy" id="230148"/>
    <lineage>
        <taxon>Eukaryota</taxon>
        <taxon>Metazoa</taxon>
        <taxon>Chordata</taxon>
        <taxon>Craniata</taxon>
        <taxon>Vertebrata</taxon>
        <taxon>Euteleostomi</taxon>
        <taxon>Actinopterygii</taxon>
        <taxon>Neopterygii</taxon>
        <taxon>Teleostei</taxon>
        <taxon>Neoteleostei</taxon>
        <taxon>Acanthomorphata</taxon>
        <taxon>Eupercaria</taxon>
        <taxon>Perciformes</taxon>
        <taxon>Cottioidei</taxon>
        <taxon>Cottales</taxon>
        <taxon>Liparidae</taxon>
        <taxon>Liparis</taxon>
    </lineage>
</organism>
<dbReference type="Proteomes" id="UP000314294">
    <property type="component" value="Unassembled WGS sequence"/>
</dbReference>
<protein>
    <submittedName>
        <fullName evidence="2">Uncharacterized protein</fullName>
    </submittedName>
</protein>
<feature type="compositionally biased region" description="Acidic residues" evidence="1">
    <location>
        <begin position="19"/>
        <end position="29"/>
    </location>
</feature>